<reference evidence="1 2" key="1">
    <citation type="submission" date="2019-08" db="EMBL/GenBank/DDBJ databases">
        <authorList>
            <person name="Dong K."/>
        </authorList>
    </citation>
    <scope>NUCLEOTIDE SEQUENCE [LARGE SCALE GENOMIC DNA]</scope>
    <source>
        <strain evidence="1 2">JCM14558</strain>
    </source>
</reference>
<dbReference type="AlphaFoldDB" id="A0A5C8I2S9"/>
<dbReference type="EMBL" id="VRSV01000001">
    <property type="protein sequence ID" value="TXK12183.1"/>
    <property type="molecule type" value="Genomic_DNA"/>
</dbReference>
<accession>A0A5C8I2S9</accession>
<name>A0A5C8I2S9_9MICO</name>
<keyword evidence="1" id="KW-0436">Ligase</keyword>
<dbReference type="Gene3D" id="3.90.1140.10">
    <property type="entry name" value="Cyclic phosphodiesterase"/>
    <property type="match status" value="1"/>
</dbReference>
<dbReference type="Proteomes" id="UP000321034">
    <property type="component" value="Unassembled WGS sequence"/>
</dbReference>
<dbReference type="SUPFAM" id="SSF55144">
    <property type="entry name" value="LigT-like"/>
    <property type="match status" value="1"/>
</dbReference>
<dbReference type="Pfam" id="PF13563">
    <property type="entry name" value="2_5_RNA_ligase2"/>
    <property type="match status" value="1"/>
</dbReference>
<dbReference type="RefSeq" id="WP_147892924.1">
    <property type="nucleotide sequence ID" value="NZ_BAAANR010000001.1"/>
</dbReference>
<keyword evidence="2" id="KW-1185">Reference proteome</keyword>
<protein>
    <submittedName>
        <fullName evidence="1">2'-5' RNA ligase family protein</fullName>
    </submittedName>
</protein>
<dbReference type="OrthoDB" id="3397424at2"/>
<evidence type="ECO:0000313" key="1">
    <source>
        <dbReference type="EMBL" id="TXK12183.1"/>
    </source>
</evidence>
<evidence type="ECO:0000313" key="2">
    <source>
        <dbReference type="Proteomes" id="UP000321034"/>
    </source>
</evidence>
<proteinExistence type="predicted"/>
<comment type="caution">
    <text evidence="1">The sequence shown here is derived from an EMBL/GenBank/DDBJ whole genome shotgun (WGS) entry which is preliminary data.</text>
</comment>
<gene>
    <name evidence="1" type="ORF">FVP77_01440</name>
</gene>
<dbReference type="InterPro" id="IPR009097">
    <property type="entry name" value="Cyclic_Pdiesterase"/>
</dbReference>
<dbReference type="GO" id="GO:0016874">
    <property type="term" value="F:ligase activity"/>
    <property type="evidence" value="ECO:0007669"/>
    <property type="project" value="UniProtKB-KW"/>
</dbReference>
<sequence length="168" mass="17641">MSDVVSIELLLDPDTEARVRADWQSLAAAGMSSLGAYRSPTNRPHVTLLVRPELAASAFPDAIARLPVALALAEPVVFGHGDRGVLAWRVEPSDELVALHTAVHAAAGPGTDAAHTAPGEWTPHVTLARRLRLETLPEALALLGGPHVGSGLSLRRWDAASATVTDMS</sequence>
<organism evidence="1 2">
    <name type="scientific">Microbacterium hatanonis</name>
    <dbReference type="NCBI Taxonomy" id="404366"/>
    <lineage>
        <taxon>Bacteria</taxon>
        <taxon>Bacillati</taxon>
        <taxon>Actinomycetota</taxon>
        <taxon>Actinomycetes</taxon>
        <taxon>Micrococcales</taxon>
        <taxon>Microbacteriaceae</taxon>
        <taxon>Microbacterium</taxon>
    </lineage>
</organism>